<keyword evidence="1" id="KW-0812">Transmembrane</keyword>
<feature type="transmembrane region" description="Helical" evidence="1">
    <location>
        <begin position="12"/>
        <end position="31"/>
    </location>
</feature>
<proteinExistence type="predicted"/>
<dbReference type="Proteomes" id="UP000199410">
    <property type="component" value="Unassembled WGS sequence"/>
</dbReference>
<sequence>MGMKYIEPVKSVVLFLLVMLSVILTFLIWTYTPDYKYIENTERKEILIKPQKEMEDIIRPYKAIFRFDEGFTGTVSNNAMKSLMKTFKGWNVLDLEPVNNNLSPNYVNQIIGADHRMTIFFTGEVPFSSFNTIFQFADKELPETTFNRMIIDWSNSSTKELMVYYISSNNQSLFRSHVSVPNMNQFIQEVIEPAKKYGTFKEIERENQTSLYVDNNKMESVKFTYYIEEITPELFKNVLFTDPNIVRRNVESASSEKYTDGMSLMTLDTNLKSLNYVYPAAESSIRIEPSKLLKDSFEFINEHGGYTADFRYASTNTNKNQMDYQLYLQGLPVYSNHVITRMTTIWGDSRIFHYKRPYFSLDMDIEAEKEIKELSSGADIAERLKVGNNIALADIDEIVLGYYLTQNQELNIFTFEPCWFVIRNGSWIKLTPEVLGGVKNGLE</sequence>
<keyword evidence="1" id="KW-1133">Transmembrane helix</keyword>
<organism evidence="3 4">
    <name type="scientific">Lysinibacillus fusiformis</name>
    <dbReference type="NCBI Taxonomy" id="28031"/>
    <lineage>
        <taxon>Bacteria</taxon>
        <taxon>Bacillati</taxon>
        <taxon>Bacillota</taxon>
        <taxon>Bacilli</taxon>
        <taxon>Bacillales</taxon>
        <taxon>Bacillaceae</taxon>
        <taxon>Lysinibacillus</taxon>
    </lineage>
</organism>
<dbReference type="EMBL" id="FOEL01000010">
    <property type="protein sequence ID" value="SER03676.1"/>
    <property type="molecule type" value="Genomic_DNA"/>
</dbReference>
<comment type="caution">
    <text evidence="3">The sequence shown here is derived from an EMBL/GenBank/DDBJ whole genome shotgun (WGS) entry which is preliminary data.</text>
</comment>
<protein>
    <submittedName>
        <fullName evidence="3">Two-component signal transduction system YycFG, regulatory protein YycH</fullName>
    </submittedName>
</protein>
<reference evidence="3 4" key="1">
    <citation type="submission" date="2016-10" db="EMBL/GenBank/DDBJ databases">
        <authorList>
            <person name="Varghese N."/>
            <person name="Submissions S."/>
        </authorList>
    </citation>
    <scope>NUCLEOTIDE SEQUENCE [LARGE SCALE GENOMIC DNA]</scope>
    <source>
        <strain evidence="3 4">TC-13</strain>
    </source>
</reference>
<dbReference type="InterPro" id="IPR042274">
    <property type="entry name" value="YycH/YycI_2"/>
</dbReference>
<name>A0A1H9KWZ3_9BACI</name>
<feature type="domain" description="Regulatory protein YycH" evidence="2">
    <location>
        <begin position="8"/>
        <end position="431"/>
    </location>
</feature>
<dbReference type="InterPro" id="IPR009996">
    <property type="entry name" value="YycH"/>
</dbReference>
<evidence type="ECO:0000313" key="3">
    <source>
        <dbReference type="EMBL" id="SER03676.1"/>
    </source>
</evidence>
<dbReference type="AlphaFoldDB" id="A0A1H9KWZ3"/>
<evidence type="ECO:0000259" key="2">
    <source>
        <dbReference type="Pfam" id="PF07435"/>
    </source>
</evidence>
<gene>
    <name evidence="3" type="ORF">SAMN02787113_02867</name>
</gene>
<keyword evidence="1" id="KW-0472">Membrane</keyword>
<dbReference type="Gene3D" id="3.10.450.310">
    <property type="match status" value="1"/>
</dbReference>
<evidence type="ECO:0000313" key="4">
    <source>
        <dbReference type="Proteomes" id="UP000199410"/>
    </source>
</evidence>
<dbReference type="Pfam" id="PF07435">
    <property type="entry name" value="YycH"/>
    <property type="match status" value="1"/>
</dbReference>
<accession>A0A1H9KWZ3</accession>
<dbReference type="Gene3D" id="3.30.310.160">
    <property type="entry name" value="YycH protein, domain 2"/>
    <property type="match status" value="1"/>
</dbReference>
<evidence type="ECO:0000256" key="1">
    <source>
        <dbReference type="SAM" id="Phobius"/>
    </source>
</evidence>
<dbReference type="CDD" id="cd15787">
    <property type="entry name" value="YycH_N"/>
    <property type="match status" value="1"/>
</dbReference>